<evidence type="ECO:0000313" key="2">
    <source>
        <dbReference type="Proteomes" id="UP000593577"/>
    </source>
</evidence>
<evidence type="ECO:0000313" key="1">
    <source>
        <dbReference type="EMBL" id="MBA0702217.1"/>
    </source>
</evidence>
<organism evidence="1 2">
    <name type="scientific">Gossypium aridum</name>
    <name type="common">American cotton</name>
    <name type="synonym">Erioxylum aridum</name>
    <dbReference type="NCBI Taxonomy" id="34290"/>
    <lineage>
        <taxon>Eukaryota</taxon>
        <taxon>Viridiplantae</taxon>
        <taxon>Streptophyta</taxon>
        <taxon>Embryophyta</taxon>
        <taxon>Tracheophyta</taxon>
        <taxon>Spermatophyta</taxon>
        <taxon>Magnoliopsida</taxon>
        <taxon>eudicotyledons</taxon>
        <taxon>Gunneridae</taxon>
        <taxon>Pentapetalae</taxon>
        <taxon>rosids</taxon>
        <taxon>malvids</taxon>
        <taxon>Malvales</taxon>
        <taxon>Malvaceae</taxon>
        <taxon>Malvoideae</taxon>
        <taxon>Gossypium</taxon>
    </lineage>
</organism>
<dbReference type="AlphaFoldDB" id="A0A7J8YRQ6"/>
<keyword evidence="2" id="KW-1185">Reference proteome</keyword>
<sequence>MVQRQFASRQFVPTTSGLAQSEFAFTGE</sequence>
<accession>A0A7J8YRQ6</accession>
<protein>
    <submittedName>
        <fullName evidence="1">Uncharacterized protein</fullName>
    </submittedName>
</protein>
<reference evidence="1 2" key="1">
    <citation type="journal article" date="2019" name="Genome Biol. Evol.">
        <title>Insights into the evolution of the New World diploid cottons (Gossypium, subgenus Houzingenia) based on genome sequencing.</title>
        <authorList>
            <person name="Grover C.E."/>
            <person name="Arick M.A. 2nd"/>
            <person name="Thrash A."/>
            <person name="Conover J.L."/>
            <person name="Sanders W.S."/>
            <person name="Peterson D.G."/>
            <person name="Frelichowski J.E."/>
            <person name="Scheffler J.A."/>
            <person name="Scheffler B.E."/>
            <person name="Wendel J.F."/>
        </authorList>
    </citation>
    <scope>NUCLEOTIDE SEQUENCE [LARGE SCALE GENOMIC DNA]</scope>
    <source>
        <strain evidence="1">185</strain>
        <tissue evidence="1">Leaf</tissue>
    </source>
</reference>
<name>A0A7J8YRQ6_GOSAI</name>
<dbReference type="EMBL" id="JABFAA010349837">
    <property type="protein sequence ID" value="MBA0702217.1"/>
    <property type="molecule type" value="Genomic_DNA"/>
</dbReference>
<feature type="non-terminal residue" evidence="1">
    <location>
        <position position="28"/>
    </location>
</feature>
<proteinExistence type="predicted"/>
<gene>
    <name evidence="1" type="ORF">Goari_005509</name>
</gene>
<comment type="caution">
    <text evidence="1">The sequence shown here is derived from an EMBL/GenBank/DDBJ whole genome shotgun (WGS) entry which is preliminary data.</text>
</comment>
<dbReference type="Proteomes" id="UP000593577">
    <property type="component" value="Unassembled WGS sequence"/>
</dbReference>